<protein>
    <submittedName>
        <fullName evidence="1">Uncharacterized protein</fullName>
    </submittedName>
</protein>
<evidence type="ECO:0000313" key="1">
    <source>
        <dbReference type="EMBL" id="KAI8535574.1"/>
    </source>
</evidence>
<reference evidence="1" key="1">
    <citation type="submission" date="2022-02" db="EMBL/GenBank/DDBJ databases">
        <title>Plant Genome Project.</title>
        <authorList>
            <person name="Zhang R.-G."/>
        </authorList>
    </citation>
    <scope>NUCLEOTIDE SEQUENCE</scope>
    <source>
        <strain evidence="1">AT1</strain>
    </source>
</reference>
<name>A0ACC0M3U5_RHOML</name>
<gene>
    <name evidence="1" type="ORF">RHMOL_Rhmol10G0185100</name>
</gene>
<organism evidence="1 2">
    <name type="scientific">Rhododendron molle</name>
    <name type="common">Chinese azalea</name>
    <name type="synonym">Azalea mollis</name>
    <dbReference type="NCBI Taxonomy" id="49168"/>
    <lineage>
        <taxon>Eukaryota</taxon>
        <taxon>Viridiplantae</taxon>
        <taxon>Streptophyta</taxon>
        <taxon>Embryophyta</taxon>
        <taxon>Tracheophyta</taxon>
        <taxon>Spermatophyta</taxon>
        <taxon>Magnoliopsida</taxon>
        <taxon>eudicotyledons</taxon>
        <taxon>Gunneridae</taxon>
        <taxon>Pentapetalae</taxon>
        <taxon>asterids</taxon>
        <taxon>Ericales</taxon>
        <taxon>Ericaceae</taxon>
        <taxon>Ericoideae</taxon>
        <taxon>Rhodoreae</taxon>
        <taxon>Rhododendron</taxon>
    </lineage>
</organism>
<accession>A0ACC0M3U5</accession>
<sequence>MLFFRRLHCRVLPPLFTVCPPVTLLGVSAVWVAGFFVSGGWCTACSDVFGAAVAACGGGGGGSGNCLLFGGDSVFGVAQLAFGLVSWAGLGPFGLIHIWGVLGSVRTAYTVPKTYRYSCERENPQEEKGKEKKRITWIKSIAAGMLHSACIDENGSVFVFGERAVDKLGLGQAKNATRPSMIGQLPLSEEVACGGYHTCVITSSGELYTWGSNENGCLGTGCTDVSHLPERVQGPFLKHAVCQVSCGWKHTAAISGKNGLKAVDNLEFRVYTCNCLSSISNVQYCKK</sequence>
<comment type="caution">
    <text evidence="1">The sequence shown here is derived from an EMBL/GenBank/DDBJ whole genome shotgun (WGS) entry which is preliminary data.</text>
</comment>
<keyword evidence="2" id="KW-1185">Reference proteome</keyword>
<proteinExistence type="predicted"/>
<dbReference type="EMBL" id="CM046397">
    <property type="protein sequence ID" value="KAI8535574.1"/>
    <property type="molecule type" value="Genomic_DNA"/>
</dbReference>
<evidence type="ECO:0000313" key="2">
    <source>
        <dbReference type="Proteomes" id="UP001062846"/>
    </source>
</evidence>
<dbReference type="Proteomes" id="UP001062846">
    <property type="component" value="Chromosome 10"/>
</dbReference>